<dbReference type="CDD" id="cd03225">
    <property type="entry name" value="ABC_cobalt_CbiO_domain1"/>
    <property type="match status" value="1"/>
</dbReference>
<dbReference type="GO" id="GO:0043190">
    <property type="term" value="C:ATP-binding cassette (ABC) transporter complex"/>
    <property type="evidence" value="ECO:0007669"/>
    <property type="project" value="TreeGrafter"/>
</dbReference>
<organism evidence="10 11">
    <name type="scientific">Acetoanaerobium noterae</name>
    <dbReference type="NCBI Taxonomy" id="745369"/>
    <lineage>
        <taxon>Bacteria</taxon>
        <taxon>Bacillati</taxon>
        <taxon>Bacillota</taxon>
        <taxon>Clostridia</taxon>
        <taxon>Peptostreptococcales</taxon>
        <taxon>Filifactoraceae</taxon>
        <taxon>Acetoanaerobium</taxon>
    </lineage>
</organism>
<dbReference type="SMART" id="SM00382">
    <property type="entry name" value="AAA"/>
    <property type="match status" value="1"/>
</dbReference>
<comment type="subcellular location">
    <subcellularLocation>
        <location evidence="1">Cell membrane</location>
        <topology evidence="1">Peripheral membrane protein</topology>
    </subcellularLocation>
</comment>
<comment type="similarity">
    <text evidence="2">Belongs to the ABC transporter superfamily.</text>
</comment>
<dbReference type="EMBL" id="FUYN01000003">
    <property type="protein sequence ID" value="SKB51032.1"/>
    <property type="molecule type" value="Genomic_DNA"/>
</dbReference>
<name>A0A1T5BUH7_9FIRM</name>
<keyword evidence="11" id="KW-1185">Reference proteome</keyword>
<dbReference type="Pfam" id="PF00005">
    <property type="entry name" value="ABC_tran"/>
    <property type="match status" value="1"/>
</dbReference>
<dbReference type="OrthoDB" id="9784332at2"/>
<dbReference type="InterPro" id="IPR015856">
    <property type="entry name" value="ABC_transpr_CbiO/EcfA_su"/>
</dbReference>
<evidence type="ECO:0000256" key="8">
    <source>
        <dbReference type="ARBA" id="ARBA00023136"/>
    </source>
</evidence>
<protein>
    <submittedName>
        <fullName evidence="10">Cobalt/nickel transport system ATP-binding protein</fullName>
    </submittedName>
</protein>
<keyword evidence="3" id="KW-0813">Transport</keyword>
<dbReference type="InterPro" id="IPR027417">
    <property type="entry name" value="P-loop_NTPase"/>
</dbReference>
<evidence type="ECO:0000256" key="2">
    <source>
        <dbReference type="ARBA" id="ARBA00005417"/>
    </source>
</evidence>
<dbReference type="GO" id="GO:0005524">
    <property type="term" value="F:ATP binding"/>
    <property type="evidence" value="ECO:0007669"/>
    <property type="project" value="UniProtKB-KW"/>
</dbReference>
<dbReference type="Proteomes" id="UP000243406">
    <property type="component" value="Unassembled WGS sequence"/>
</dbReference>
<keyword evidence="5" id="KW-0547">Nucleotide-binding</keyword>
<evidence type="ECO:0000259" key="9">
    <source>
        <dbReference type="PROSITE" id="PS50893"/>
    </source>
</evidence>
<evidence type="ECO:0000256" key="3">
    <source>
        <dbReference type="ARBA" id="ARBA00022448"/>
    </source>
</evidence>
<evidence type="ECO:0000256" key="4">
    <source>
        <dbReference type="ARBA" id="ARBA00022475"/>
    </source>
</evidence>
<keyword evidence="4" id="KW-1003">Cell membrane</keyword>
<dbReference type="RefSeq" id="WP_079589707.1">
    <property type="nucleotide sequence ID" value="NZ_FUYN01000003.1"/>
</dbReference>
<dbReference type="InterPro" id="IPR050095">
    <property type="entry name" value="ECF_ABC_transporter_ATP-bd"/>
</dbReference>
<keyword evidence="8" id="KW-0472">Membrane</keyword>
<dbReference type="AlphaFoldDB" id="A0A1T5BUH7"/>
<evidence type="ECO:0000313" key="11">
    <source>
        <dbReference type="Proteomes" id="UP000243406"/>
    </source>
</evidence>
<dbReference type="InterPro" id="IPR003439">
    <property type="entry name" value="ABC_transporter-like_ATP-bd"/>
</dbReference>
<gene>
    <name evidence="10" type="ORF">SAMN02745120_1892</name>
</gene>
<reference evidence="11" key="1">
    <citation type="submission" date="2017-02" db="EMBL/GenBank/DDBJ databases">
        <authorList>
            <person name="Varghese N."/>
            <person name="Submissions S."/>
        </authorList>
    </citation>
    <scope>NUCLEOTIDE SEQUENCE [LARGE SCALE GENOMIC DNA]</scope>
    <source>
        <strain evidence="11">ATCC 35199</strain>
    </source>
</reference>
<dbReference type="GO" id="GO:0016887">
    <property type="term" value="F:ATP hydrolysis activity"/>
    <property type="evidence" value="ECO:0007669"/>
    <property type="project" value="InterPro"/>
</dbReference>
<dbReference type="FunFam" id="3.40.50.300:FF:000224">
    <property type="entry name" value="Energy-coupling factor transporter ATP-binding protein EcfA"/>
    <property type="match status" value="1"/>
</dbReference>
<evidence type="ECO:0000256" key="1">
    <source>
        <dbReference type="ARBA" id="ARBA00004202"/>
    </source>
</evidence>
<keyword evidence="7" id="KW-1278">Translocase</keyword>
<proteinExistence type="inferred from homology"/>
<accession>A0A1T5BUH7</accession>
<dbReference type="PANTHER" id="PTHR43553:SF24">
    <property type="entry name" value="ENERGY-COUPLING FACTOR TRANSPORTER ATP-BINDING PROTEIN ECFA1"/>
    <property type="match status" value="1"/>
</dbReference>
<feature type="domain" description="ABC transporter" evidence="9">
    <location>
        <begin position="6"/>
        <end position="236"/>
    </location>
</feature>
<evidence type="ECO:0000256" key="7">
    <source>
        <dbReference type="ARBA" id="ARBA00022967"/>
    </source>
</evidence>
<dbReference type="PROSITE" id="PS50893">
    <property type="entry name" value="ABC_TRANSPORTER_2"/>
    <property type="match status" value="1"/>
</dbReference>
<dbReference type="GO" id="GO:0042626">
    <property type="term" value="F:ATPase-coupled transmembrane transporter activity"/>
    <property type="evidence" value="ECO:0007669"/>
    <property type="project" value="TreeGrafter"/>
</dbReference>
<dbReference type="InterPro" id="IPR003593">
    <property type="entry name" value="AAA+_ATPase"/>
</dbReference>
<keyword evidence="6 10" id="KW-0067">ATP-binding</keyword>
<dbReference type="SUPFAM" id="SSF52540">
    <property type="entry name" value="P-loop containing nucleoside triphosphate hydrolases"/>
    <property type="match status" value="1"/>
</dbReference>
<evidence type="ECO:0000256" key="6">
    <source>
        <dbReference type="ARBA" id="ARBA00022840"/>
    </source>
</evidence>
<dbReference type="Gene3D" id="3.40.50.300">
    <property type="entry name" value="P-loop containing nucleotide triphosphate hydrolases"/>
    <property type="match status" value="1"/>
</dbReference>
<sequence>MSHNTIKVMDLHHTYPDKREALRGISFEVQQGESIGLVGANGAGKSTLLQHLVGVLMASSGSIEVGHIPVNKTTLQTIRQKVGLVFQDSDNQLFMNRVYDDVAFGPRNYNIPEDKVDDIVKESLNRMGIEHLAERAPYKLSGGEKKSAAIASVLAMSPDILVMDEPTSGLDPKSRRNLINILGSFEHTKIIATHDMDMVIDLCDRTIILKDGLVAADGPTLEIFSDAKLLEECSLEIPLRMASCPKCSKQSE</sequence>
<dbReference type="PANTHER" id="PTHR43553">
    <property type="entry name" value="HEAVY METAL TRANSPORTER"/>
    <property type="match status" value="1"/>
</dbReference>
<evidence type="ECO:0000256" key="5">
    <source>
        <dbReference type="ARBA" id="ARBA00022741"/>
    </source>
</evidence>
<evidence type="ECO:0000313" key="10">
    <source>
        <dbReference type="EMBL" id="SKB51032.1"/>
    </source>
</evidence>